<evidence type="ECO:0000313" key="2">
    <source>
        <dbReference type="Proteomes" id="UP000011863"/>
    </source>
</evidence>
<name>A0A6C7EBI9_ILUCY</name>
<dbReference type="KEGG" id="aym:YM304_10720"/>
<dbReference type="Proteomes" id="UP000011863">
    <property type="component" value="Chromosome"/>
</dbReference>
<reference evidence="1 2" key="1">
    <citation type="journal article" date="2013" name="Int. J. Syst. Evol. Microbiol.">
        <title>Ilumatobacter nonamiense sp. nov. and Ilumatobacter coccineum sp. nov., isolated from seashore sand.</title>
        <authorList>
            <person name="Matsumoto A."/>
            <person name="Kasai H."/>
            <person name="Matsuo Y."/>
            <person name="Shizuri Y."/>
            <person name="Ichikawa N."/>
            <person name="Fujita N."/>
            <person name="Omura S."/>
            <person name="Takahashi Y."/>
        </authorList>
    </citation>
    <scope>NUCLEOTIDE SEQUENCE [LARGE SCALE GENOMIC DNA]</scope>
    <source>
        <strain evidence="2">NBRC 103263 / KCTC 29153 / YM16-304</strain>
    </source>
</reference>
<protein>
    <submittedName>
        <fullName evidence="1">Uncharacterized protein</fullName>
    </submittedName>
</protein>
<dbReference type="OrthoDB" id="3660483at2"/>
<proteinExistence type="predicted"/>
<sequence length="364" mass="38947">MTTQNSPAPRLARSRWAAFGAAVAVALGAGGGFGLANAVQDSGERSTYTPISPCRLADTRSNNQIGPRNVPIGPDEVYTIAARGEQGQCVAADLPDDATALVLNVTALGATSQTFLTFWPDGDRPEAASLNPSVGAPPIPNAVTTALASDGSFKIYNERGDVNVVIDVAGFYTDHNHDDRYYTKTEIDDRNYTKSESDERYYDRATTEALIAIAGLRIGTIAVAAPEFSHRASPAEYEMTGGGVWIPNGEDGYQLEAGVSLPDGAQLGELRATVFDNTGPDDLRVELVRYDDAGVRTIIGVANSSGTSGDYLEWVSKTLIDEQVDNDNYSYVLEASARLSSNSNVTAWPHDNIRLLKVEVQYAD</sequence>
<gene>
    <name evidence="1" type="ORF">YM304_10720</name>
</gene>
<dbReference type="EMBL" id="AP012057">
    <property type="protein sequence ID" value="BAN01386.1"/>
    <property type="molecule type" value="Genomic_DNA"/>
</dbReference>
<dbReference type="RefSeq" id="WP_015440633.1">
    <property type="nucleotide sequence ID" value="NC_020520.1"/>
</dbReference>
<organism evidence="1 2">
    <name type="scientific">Ilumatobacter coccineus (strain NBRC 103263 / KCTC 29153 / YM16-304)</name>
    <dbReference type="NCBI Taxonomy" id="1313172"/>
    <lineage>
        <taxon>Bacteria</taxon>
        <taxon>Bacillati</taxon>
        <taxon>Actinomycetota</taxon>
        <taxon>Acidimicrobiia</taxon>
        <taxon>Acidimicrobiales</taxon>
        <taxon>Ilumatobacteraceae</taxon>
        <taxon>Ilumatobacter</taxon>
    </lineage>
</organism>
<accession>A0A6C7EBI9</accession>
<keyword evidence="2" id="KW-1185">Reference proteome</keyword>
<evidence type="ECO:0000313" key="1">
    <source>
        <dbReference type="EMBL" id="BAN01386.1"/>
    </source>
</evidence>
<dbReference type="AlphaFoldDB" id="A0A6C7EBI9"/>